<dbReference type="InParanoid" id="A0A6P8IHX9"/>
<dbReference type="SUPFAM" id="SSF54695">
    <property type="entry name" value="POZ domain"/>
    <property type="match status" value="1"/>
</dbReference>
<organism evidence="2 3">
    <name type="scientific">Actinia tenebrosa</name>
    <name type="common">Australian red waratah sea anemone</name>
    <dbReference type="NCBI Taxonomy" id="6105"/>
    <lineage>
        <taxon>Eukaryota</taxon>
        <taxon>Metazoa</taxon>
        <taxon>Cnidaria</taxon>
        <taxon>Anthozoa</taxon>
        <taxon>Hexacorallia</taxon>
        <taxon>Actiniaria</taxon>
        <taxon>Actiniidae</taxon>
        <taxon>Actinia</taxon>
    </lineage>
</organism>
<dbReference type="OrthoDB" id="10299631at2759"/>
<accession>A0A6P8IHX9</accession>
<dbReference type="InterPro" id="IPR000210">
    <property type="entry name" value="BTB/POZ_dom"/>
</dbReference>
<dbReference type="Pfam" id="PF00651">
    <property type="entry name" value="BTB"/>
    <property type="match status" value="1"/>
</dbReference>
<dbReference type="PANTHER" id="PTHR22744:SF17">
    <property type="entry name" value="BTB DOMAIN-CONTAINING PROTEIN"/>
    <property type="match status" value="1"/>
</dbReference>
<keyword evidence="2" id="KW-1185">Reference proteome</keyword>
<dbReference type="PROSITE" id="PS50097">
    <property type="entry name" value="BTB"/>
    <property type="match status" value="1"/>
</dbReference>
<dbReference type="PANTHER" id="PTHR22744">
    <property type="entry name" value="HELIX LOOP HELIX PROTEIN 21-RELATED"/>
    <property type="match status" value="1"/>
</dbReference>
<evidence type="ECO:0000313" key="3">
    <source>
        <dbReference type="RefSeq" id="XP_031566412.1"/>
    </source>
</evidence>
<reference evidence="3" key="1">
    <citation type="submission" date="2025-08" db="UniProtKB">
        <authorList>
            <consortium name="RefSeq"/>
        </authorList>
    </citation>
    <scope>IDENTIFICATION</scope>
    <source>
        <tissue evidence="3">Tentacle</tissue>
    </source>
</reference>
<dbReference type="Gene3D" id="3.30.710.10">
    <property type="entry name" value="Potassium Channel Kv1.1, Chain A"/>
    <property type="match status" value="1"/>
</dbReference>
<dbReference type="RefSeq" id="XP_031566412.1">
    <property type="nucleotide sequence ID" value="XM_031710552.1"/>
</dbReference>
<dbReference type="GeneID" id="116301481"/>
<name>A0A6P8IHX9_ACTTE</name>
<evidence type="ECO:0000259" key="1">
    <source>
        <dbReference type="PROSITE" id="PS50097"/>
    </source>
</evidence>
<feature type="domain" description="BTB" evidence="1">
    <location>
        <begin position="31"/>
        <end position="72"/>
    </location>
</feature>
<evidence type="ECO:0000313" key="2">
    <source>
        <dbReference type="Proteomes" id="UP000515163"/>
    </source>
</evidence>
<dbReference type="CDD" id="cd18186">
    <property type="entry name" value="BTB_POZ_ZBTB_KLHL-like"/>
    <property type="match status" value="1"/>
</dbReference>
<protein>
    <submittedName>
        <fullName evidence="3">Actin-binding protein IPP-like</fullName>
    </submittedName>
</protein>
<sequence>METTINDIDVEDVETINDKTPHKFSSPWHFSDVVLVVEGTKFHVHKCILSMWSPVFEKMFTSEFSERNAEEIPLPGKLAGSGTIIQKTNHEFLLELAREYQMDKVQEYCGQYMKQCINNRNCLHRYNIAERFGLEDVMEKCNEEARFKSSTDLEKSADFLGLGFKSKFKLCMARMKELEKVLWNYVEICSKLVSGYYEKIDSYGEVPNGVQCINKVAHEYGYKERVQKDFDSSCMFCRNRIGSTPNKSKFGSVYVNAVGFNVLFMQLYNLEHDQKVAKLIRKNMNSRF</sequence>
<dbReference type="KEGG" id="aten:116301481"/>
<dbReference type="Proteomes" id="UP000515163">
    <property type="component" value="Unplaced"/>
</dbReference>
<dbReference type="SMART" id="SM00225">
    <property type="entry name" value="BTB"/>
    <property type="match status" value="1"/>
</dbReference>
<dbReference type="InterPro" id="IPR011333">
    <property type="entry name" value="SKP1/BTB/POZ_sf"/>
</dbReference>
<dbReference type="AlphaFoldDB" id="A0A6P8IHX9"/>
<gene>
    <name evidence="3" type="primary">LOC116301481</name>
</gene>
<proteinExistence type="predicted"/>